<name>A0A1M7TBJ2_9RHOB</name>
<dbReference type="Pfam" id="PF13975">
    <property type="entry name" value="gag-asp_proteas"/>
    <property type="match status" value="1"/>
</dbReference>
<dbReference type="EMBL" id="FRDL01000005">
    <property type="protein sequence ID" value="SHN68047.1"/>
    <property type="molecule type" value="Genomic_DNA"/>
</dbReference>
<keyword evidence="3" id="KW-1185">Reference proteome</keyword>
<dbReference type="CDD" id="cd05483">
    <property type="entry name" value="retropepsin_like_bacteria"/>
    <property type="match status" value="1"/>
</dbReference>
<dbReference type="InterPro" id="IPR011969">
    <property type="entry name" value="Clan_AA_Asp_peptidase_C"/>
</dbReference>
<reference evidence="2 3" key="1">
    <citation type="submission" date="2016-12" db="EMBL/GenBank/DDBJ databases">
        <authorList>
            <person name="Song W.-J."/>
            <person name="Kurnit D.M."/>
        </authorList>
    </citation>
    <scope>NUCLEOTIDE SEQUENCE [LARGE SCALE GENOMIC DNA]</scope>
    <source>
        <strain evidence="2 3">CGMCC 1.10808</strain>
    </source>
</reference>
<feature type="transmembrane region" description="Helical" evidence="1">
    <location>
        <begin position="59"/>
        <end position="79"/>
    </location>
</feature>
<dbReference type="InterPro" id="IPR034122">
    <property type="entry name" value="Retropepsin-like_bacterial"/>
</dbReference>
<evidence type="ECO:0000313" key="2">
    <source>
        <dbReference type="EMBL" id="SHN68047.1"/>
    </source>
</evidence>
<dbReference type="AlphaFoldDB" id="A0A1M7TBJ2"/>
<keyword evidence="1" id="KW-0812">Transmembrane</keyword>
<dbReference type="InterPro" id="IPR021109">
    <property type="entry name" value="Peptidase_aspartic_dom_sf"/>
</dbReference>
<proteinExistence type="predicted"/>
<dbReference type="STRING" id="1189325.SAMN04488119_105183"/>
<dbReference type="GO" id="GO:0006508">
    <property type="term" value="P:proteolysis"/>
    <property type="evidence" value="ECO:0007669"/>
    <property type="project" value="UniProtKB-KW"/>
</dbReference>
<dbReference type="Proteomes" id="UP000184066">
    <property type="component" value="Unassembled WGS sequence"/>
</dbReference>
<protein>
    <submittedName>
        <fullName evidence="2">Aspartyl protease family protein</fullName>
    </submittedName>
</protein>
<keyword evidence="1" id="KW-1133">Transmembrane helix</keyword>
<dbReference type="Gene3D" id="2.40.70.10">
    <property type="entry name" value="Acid Proteases"/>
    <property type="match status" value="1"/>
</dbReference>
<dbReference type="RefSeq" id="WP_177174500.1">
    <property type="nucleotide sequence ID" value="NZ_FOHL01000005.1"/>
</dbReference>
<keyword evidence="2" id="KW-0645">Protease</keyword>
<feature type="transmembrane region" description="Helical" evidence="1">
    <location>
        <begin position="33"/>
        <end position="52"/>
    </location>
</feature>
<keyword evidence="2" id="KW-0378">Hydrolase</keyword>
<dbReference type="SUPFAM" id="SSF50630">
    <property type="entry name" value="Acid proteases"/>
    <property type="match status" value="1"/>
</dbReference>
<dbReference type="InterPro" id="IPR001969">
    <property type="entry name" value="Aspartic_peptidase_AS"/>
</dbReference>
<gene>
    <name evidence="2" type="ORF">SAMN05216200_105182</name>
</gene>
<organism evidence="2 3">
    <name type="scientific">Oceanicella actignis</name>
    <dbReference type="NCBI Taxonomy" id="1189325"/>
    <lineage>
        <taxon>Bacteria</taxon>
        <taxon>Pseudomonadati</taxon>
        <taxon>Pseudomonadota</taxon>
        <taxon>Alphaproteobacteria</taxon>
        <taxon>Rhodobacterales</taxon>
        <taxon>Paracoccaceae</taxon>
        <taxon>Oceanicella</taxon>
    </lineage>
</organism>
<dbReference type="PROSITE" id="PS00141">
    <property type="entry name" value="ASP_PROTEASE"/>
    <property type="match status" value="1"/>
</dbReference>
<evidence type="ECO:0000256" key="1">
    <source>
        <dbReference type="SAM" id="Phobius"/>
    </source>
</evidence>
<accession>A0A1M7TBJ2</accession>
<keyword evidence="1" id="KW-0472">Membrane</keyword>
<dbReference type="NCBIfam" id="TIGR02281">
    <property type="entry name" value="clan_AA_DTGA"/>
    <property type="match status" value="1"/>
</dbReference>
<sequence length="229" mass="24201">MPVLLSRILAAGAILGALRLAFPHEFSDEDGARRLAFAGVALLASLGVAALARLWRGRLAAAALVWAAVFAAIVGGYSWRAELSAAYDRALGRQAPLVALARAGGEVELTRTWDGHFRAPVVVNGREDAPLPMLIDTGASIVLLRHEDAEAVGIDTRRLRYSTAITTANGGARVAPVTLESLRVGDVELHNVRAAVAERGALHSPLLGMSFLAGLSELTFRGDKALLKR</sequence>
<evidence type="ECO:0000313" key="3">
    <source>
        <dbReference type="Proteomes" id="UP000184066"/>
    </source>
</evidence>
<dbReference type="GO" id="GO:0004190">
    <property type="term" value="F:aspartic-type endopeptidase activity"/>
    <property type="evidence" value="ECO:0007669"/>
    <property type="project" value="InterPro"/>
</dbReference>